<protein>
    <submittedName>
        <fullName evidence="5">FecR family protein</fullName>
    </submittedName>
</protein>
<sequence length="388" mass="43880">MNYHELISKWLKGSISTDERQHLQAWVHESDANMDLFKKYIREWQHPQSPNFDPQTGFAGFKAKISGKKRKRKRLVSALPYAVVLLILIVLGIQITGSQSNQTEPTTSQTPTRDTPKEKITLTLADGSTQILSGDGNEILTDAKGNIIADKDTDVLSFNASQDQDQNSIAYNEIYIPHGQTFRLRLSDGTKVWLNAGTKLKFPSNLNGEALKARTVFLDGEAYFDVTKNEEKPFLVLTQNVAVKVLGTQFNLSSYDTDENIATTLIEGKVSMFESDSPDNEIELSPSFQAKYKKTESSFSKVKVDTEQFTAWMHNKLIIDNLKFSEILTKLERLHQVKFLNKAEHLNNEVFKGEFENETIEAVLNTISLSTPFNYTRNQNLITIESKS</sequence>
<feature type="region of interest" description="Disordered" evidence="1">
    <location>
        <begin position="99"/>
        <end position="118"/>
    </location>
</feature>
<evidence type="ECO:0000256" key="1">
    <source>
        <dbReference type="SAM" id="MobiDB-lite"/>
    </source>
</evidence>
<feature type="domain" description="Protein FecR C-terminal" evidence="4">
    <location>
        <begin position="316"/>
        <end position="384"/>
    </location>
</feature>
<dbReference type="InterPro" id="IPR012373">
    <property type="entry name" value="Ferrdict_sens_TM"/>
</dbReference>
<dbReference type="PANTHER" id="PTHR30273:SF2">
    <property type="entry name" value="PROTEIN FECR"/>
    <property type="match status" value="1"/>
</dbReference>
<evidence type="ECO:0000259" key="3">
    <source>
        <dbReference type="Pfam" id="PF04773"/>
    </source>
</evidence>
<name>A0ABY1KUX0_9FLAO</name>
<dbReference type="InterPro" id="IPR032508">
    <property type="entry name" value="FecR_C"/>
</dbReference>
<keyword evidence="2" id="KW-0472">Membrane</keyword>
<accession>A0ABY1KUX0</accession>
<feature type="compositionally biased region" description="Polar residues" evidence="1">
    <location>
        <begin position="99"/>
        <end position="113"/>
    </location>
</feature>
<evidence type="ECO:0000259" key="4">
    <source>
        <dbReference type="Pfam" id="PF16344"/>
    </source>
</evidence>
<evidence type="ECO:0000256" key="2">
    <source>
        <dbReference type="SAM" id="Phobius"/>
    </source>
</evidence>
<dbReference type="InterPro" id="IPR006860">
    <property type="entry name" value="FecR"/>
</dbReference>
<feature type="transmembrane region" description="Helical" evidence="2">
    <location>
        <begin position="75"/>
        <end position="95"/>
    </location>
</feature>
<dbReference type="Gene3D" id="3.55.50.30">
    <property type="match status" value="1"/>
</dbReference>
<proteinExistence type="predicted"/>
<gene>
    <name evidence="5" type="ORF">SAMN05421766_104122</name>
</gene>
<reference evidence="5 6" key="1">
    <citation type="submission" date="2017-01" db="EMBL/GenBank/DDBJ databases">
        <authorList>
            <person name="Varghese N."/>
            <person name="Submissions S."/>
        </authorList>
    </citation>
    <scope>NUCLEOTIDE SEQUENCE [LARGE SCALE GENOMIC DNA]</scope>
    <source>
        <strain evidence="5 6">DSM 2061</strain>
    </source>
</reference>
<dbReference type="PANTHER" id="PTHR30273">
    <property type="entry name" value="PERIPLASMIC SIGNAL SENSOR AND SIGMA FACTOR ACTIVATOR FECR-RELATED"/>
    <property type="match status" value="1"/>
</dbReference>
<evidence type="ECO:0000313" key="6">
    <source>
        <dbReference type="Proteomes" id="UP000185728"/>
    </source>
</evidence>
<comment type="caution">
    <text evidence="5">The sequence shown here is derived from an EMBL/GenBank/DDBJ whole genome shotgun (WGS) entry which is preliminary data.</text>
</comment>
<evidence type="ECO:0000313" key="5">
    <source>
        <dbReference type="EMBL" id="SIS81616.1"/>
    </source>
</evidence>
<dbReference type="Pfam" id="PF04773">
    <property type="entry name" value="FecR"/>
    <property type="match status" value="1"/>
</dbReference>
<dbReference type="Proteomes" id="UP000185728">
    <property type="component" value="Unassembled WGS sequence"/>
</dbReference>
<keyword evidence="2" id="KW-0812">Transmembrane</keyword>
<dbReference type="RefSeq" id="WP_076455696.1">
    <property type="nucleotide sequence ID" value="NZ_FTOB01000004.1"/>
</dbReference>
<organism evidence="5 6">
    <name type="scientific">Zobellia uliginosa</name>
    <dbReference type="NCBI Taxonomy" id="143224"/>
    <lineage>
        <taxon>Bacteria</taxon>
        <taxon>Pseudomonadati</taxon>
        <taxon>Bacteroidota</taxon>
        <taxon>Flavobacteriia</taxon>
        <taxon>Flavobacteriales</taxon>
        <taxon>Flavobacteriaceae</taxon>
        <taxon>Zobellia</taxon>
    </lineage>
</organism>
<keyword evidence="6" id="KW-1185">Reference proteome</keyword>
<dbReference type="Gene3D" id="2.60.120.1440">
    <property type="match status" value="1"/>
</dbReference>
<dbReference type="EMBL" id="FTOB01000004">
    <property type="protein sequence ID" value="SIS81616.1"/>
    <property type="molecule type" value="Genomic_DNA"/>
</dbReference>
<feature type="domain" description="FecR protein" evidence="3">
    <location>
        <begin position="177"/>
        <end position="270"/>
    </location>
</feature>
<dbReference type="Pfam" id="PF16344">
    <property type="entry name" value="FecR_C"/>
    <property type="match status" value="1"/>
</dbReference>
<keyword evidence="2" id="KW-1133">Transmembrane helix</keyword>